<reference evidence="1" key="1">
    <citation type="journal article" date="2019" name="Sci. Rep.">
        <title>Draft genome of Tanacetum cinerariifolium, the natural source of mosquito coil.</title>
        <authorList>
            <person name="Yamashiro T."/>
            <person name="Shiraishi A."/>
            <person name="Satake H."/>
            <person name="Nakayama K."/>
        </authorList>
    </citation>
    <scope>NUCLEOTIDE SEQUENCE</scope>
</reference>
<gene>
    <name evidence="1" type="ORF">Tci_014561</name>
</gene>
<name>A0A6L2JZV7_TANCI</name>
<sequence>MVEVSSFFMFFISSKDIIDVEEDNDIIDEEDPIPYDLADSDDEDLVNLDINDGVNMLHEVTAMTMVVMIIPYIPDTHRLRGLLSPRRQETIEVILLRLGGYIPGSGEGRLKLLGLMNTCTTLSNRVTTLENELLSINDVYHKAFITLTKRVKKEVQEIGQPLKNDDDATLAETFLNIKRSTAKDKGKVLRYHALQNRPFTKVEVRKNMCMYLKNQGGYKQSYFKGMKDLDFIFNKKSLKKQKLYQQIKVEEEEVDSDQEVEEMKLYMRIVLDGEIAIDAIPLATKPQ</sequence>
<protein>
    <submittedName>
        <fullName evidence="1">Uncharacterized protein</fullName>
    </submittedName>
</protein>
<dbReference type="EMBL" id="BKCJ010001590">
    <property type="protein sequence ID" value="GEU42583.1"/>
    <property type="molecule type" value="Genomic_DNA"/>
</dbReference>
<comment type="caution">
    <text evidence="1">The sequence shown here is derived from an EMBL/GenBank/DDBJ whole genome shotgun (WGS) entry which is preliminary data.</text>
</comment>
<evidence type="ECO:0000313" key="1">
    <source>
        <dbReference type="EMBL" id="GEU42583.1"/>
    </source>
</evidence>
<organism evidence="1">
    <name type="scientific">Tanacetum cinerariifolium</name>
    <name type="common">Dalmatian daisy</name>
    <name type="synonym">Chrysanthemum cinerariifolium</name>
    <dbReference type="NCBI Taxonomy" id="118510"/>
    <lineage>
        <taxon>Eukaryota</taxon>
        <taxon>Viridiplantae</taxon>
        <taxon>Streptophyta</taxon>
        <taxon>Embryophyta</taxon>
        <taxon>Tracheophyta</taxon>
        <taxon>Spermatophyta</taxon>
        <taxon>Magnoliopsida</taxon>
        <taxon>eudicotyledons</taxon>
        <taxon>Gunneridae</taxon>
        <taxon>Pentapetalae</taxon>
        <taxon>asterids</taxon>
        <taxon>campanulids</taxon>
        <taxon>Asterales</taxon>
        <taxon>Asteraceae</taxon>
        <taxon>Asteroideae</taxon>
        <taxon>Anthemideae</taxon>
        <taxon>Anthemidinae</taxon>
        <taxon>Tanacetum</taxon>
    </lineage>
</organism>
<proteinExistence type="predicted"/>
<accession>A0A6L2JZV7</accession>
<dbReference type="AlphaFoldDB" id="A0A6L2JZV7"/>